<feature type="signal peptide" evidence="1">
    <location>
        <begin position="1"/>
        <end position="23"/>
    </location>
</feature>
<geneLocation type="plasmid" evidence="2 3">
    <name>pPA79</name>
</geneLocation>
<gene>
    <name evidence="2" type="ORF">A19Y_8013</name>
</gene>
<name>A0A073CAH4_PLAA1</name>
<dbReference type="EMBL" id="CM002808">
    <property type="protein sequence ID" value="KEI65121.1"/>
    <property type="molecule type" value="Genomic_DNA"/>
</dbReference>
<dbReference type="GeneID" id="77290535"/>
<feature type="chain" id="PRO_5001687490" evidence="1">
    <location>
        <begin position="24"/>
        <end position="148"/>
    </location>
</feature>
<keyword evidence="2" id="KW-0614">Plasmid</keyword>
<proteinExistence type="predicted"/>
<evidence type="ECO:0000256" key="1">
    <source>
        <dbReference type="SAM" id="SignalP"/>
    </source>
</evidence>
<dbReference type="HOGENOM" id="CLU_1757134_0_0_3"/>
<reference evidence="2 3" key="1">
    <citation type="journal article" date="2014" name="Appl. Environ. Microbiol.">
        <title>Elucidation of insertion elements encoded on plasmids and in vitro construction of shuttle vectors from the toxic cyanobacterium Planktothrix.</title>
        <authorList>
            <person name="Christiansen G."/>
            <person name="Goesmann A."/>
            <person name="Kurmayer R."/>
        </authorList>
    </citation>
    <scope>NUCLEOTIDE SEQUENCE [LARGE SCALE GENOMIC DNA]</scope>
    <source>
        <strain evidence="2 3">NIVA-CYA 126/8</strain>
        <plasmid evidence="2">pPA79</plasmid>
    </source>
</reference>
<sequence length="148" mass="16286">MNKLMSLVIIFVSLSISTNLVLAQANLSKDTSQDTIAQKAYLEPESLSPIKVKFARGSYKAKVKGYIEPFTIQPYIISSKDNQLFRVQVFPEGVEASIYFVKGNSKKYLGSVSGGVWSGVVPQTGDMVLEILARGETGYSYTAEFTVR</sequence>
<protein>
    <submittedName>
        <fullName evidence="2">Uncharacterized protein</fullName>
    </submittedName>
</protein>
<keyword evidence="1" id="KW-0732">Signal</keyword>
<organism evidence="2 3">
    <name type="scientific">Planktothrix agardhii (strain NIVA-CYA 126/8)</name>
    <dbReference type="NCBI Taxonomy" id="388467"/>
    <lineage>
        <taxon>Bacteria</taxon>
        <taxon>Bacillati</taxon>
        <taxon>Cyanobacteriota</taxon>
        <taxon>Cyanophyceae</taxon>
        <taxon>Oscillatoriophycideae</taxon>
        <taxon>Oscillatoriales</taxon>
        <taxon>Microcoleaceae</taxon>
        <taxon>Planktothrix</taxon>
    </lineage>
</organism>
<dbReference type="PATRIC" id="fig|388467.6.peg.4822"/>
<accession>A0A073CAH4</accession>
<keyword evidence="3" id="KW-1185">Reference proteome</keyword>
<dbReference type="RefSeq" id="WP_042158669.1">
    <property type="nucleotide sequence ID" value="NZ_CM002808.1"/>
</dbReference>
<evidence type="ECO:0000313" key="2">
    <source>
        <dbReference type="EMBL" id="KEI65121.1"/>
    </source>
</evidence>
<dbReference type="AlphaFoldDB" id="A0A073CAH4"/>
<dbReference type="Gene3D" id="2.60.120.380">
    <property type="match status" value="1"/>
</dbReference>
<dbReference type="Proteomes" id="UP000027395">
    <property type="component" value="Plasmid pPA79"/>
</dbReference>
<evidence type="ECO:0000313" key="3">
    <source>
        <dbReference type="Proteomes" id="UP000027395"/>
    </source>
</evidence>